<sequence>MKNGIRTGLLMLVILSAPVLAQKGGVSFSHKDWEVVCDNTLTCRAAGYSPEEGKGGSVLLTRQAGEGTAVVGEVMLAEVDADDDTPVTKLTLWINDQPAGEVKPGKEGDWQLSDKQTRSIVAAVKGSGTVEFKGGPDPFVLSGEGAYAVLLKMDDVQGRIGTPGALTKKGDKPESSVKAAVPAPVIHQVKTDKAQERPLTAPELAVLKLKLLATLSEDDWCDRIQSSEEEEAATISLTPLDNTHSLISALCWRAAYNEGYGYWVVDSKLAGKPELITVSGSDYGDGVIFLSQKGRGLGDCWGSASWVWDGETFRKSREATTGRCRYLRLGGTWDLPTWVADVKPAK</sequence>
<name>A0A5Y8YYW0_SALET</name>
<dbReference type="Pfam" id="PF06674">
    <property type="entry name" value="DUF1176"/>
    <property type="match status" value="1"/>
</dbReference>
<keyword evidence="1" id="KW-0732">Signal</keyword>
<feature type="chain" id="PRO_5030144127" evidence="1">
    <location>
        <begin position="22"/>
        <end position="346"/>
    </location>
</feature>
<gene>
    <name evidence="2" type="ORF">F9X76_17555</name>
</gene>
<feature type="signal peptide" evidence="1">
    <location>
        <begin position="1"/>
        <end position="21"/>
    </location>
</feature>
<reference evidence="2" key="1">
    <citation type="submission" date="2019-10" db="EMBL/GenBank/DDBJ databases">
        <authorList>
            <person name="Ashton P.M."/>
            <person name="Dallman T."/>
            <person name="Nair S."/>
            <person name="De Pinna E."/>
            <person name="Peters T."/>
            <person name="Grant K."/>
        </authorList>
    </citation>
    <scope>NUCLEOTIDE SEQUENCE</scope>
    <source>
        <strain evidence="2">812106</strain>
    </source>
</reference>
<evidence type="ECO:0000313" key="2">
    <source>
        <dbReference type="EMBL" id="EDB3557048.1"/>
    </source>
</evidence>
<evidence type="ECO:0000256" key="1">
    <source>
        <dbReference type="SAM" id="SignalP"/>
    </source>
</evidence>
<accession>A0A5Y8YYW0</accession>
<dbReference type="EMBL" id="AALNFL010000017">
    <property type="protein sequence ID" value="EDB3557048.1"/>
    <property type="molecule type" value="Genomic_DNA"/>
</dbReference>
<protein>
    <submittedName>
        <fullName evidence="2">DUF1176 domain-containing protein</fullName>
    </submittedName>
</protein>
<proteinExistence type="predicted"/>
<dbReference type="AlphaFoldDB" id="A0A5Y8YYW0"/>
<dbReference type="InterPro" id="IPR009560">
    <property type="entry name" value="DUF1176"/>
</dbReference>
<comment type="caution">
    <text evidence="2">The sequence shown here is derived from an EMBL/GenBank/DDBJ whole genome shotgun (WGS) entry which is preliminary data.</text>
</comment>
<organism evidence="2">
    <name type="scientific">Salmonella enterica I</name>
    <dbReference type="NCBI Taxonomy" id="59201"/>
    <lineage>
        <taxon>Bacteria</taxon>
        <taxon>Pseudomonadati</taxon>
        <taxon>Pseudomonadota</taxon>
        <taxon>Gammaproteobacteria</taxon>
        <taxon>Enterobacterales</taxon>
        <taxon>Enterobacteriaceae</taxon>
        <taxon>Salmonella</taxon>
    </lineage>
</organism>